<dbReference type="Proteomes" id="UP000619265">
    <property type="component" value="Unassembled WGS sequence"/>
</dbReference>
<protein>
    <submittedName>
        <fullName evidence="2">Uncharacterized protein</fullName>
    </submittedName>
</protein>
<evidence type="ECO:0000313" key="2">
    <source>
        <dbReference type="EMBL" id="KAF5475309.1"/>
    </source>
</evidence>
<comment type="caution">
    <text evidence="2">The sequence shown here is derived from an EMBL/GenBank/DDBJ whole genome shotgun (WGS) entry which is preliminary data.</text>
</comment>
<proteinExistence type="predicted"/>
<feature type="transmembrane region" description="Helical" evidence="1">
    <location>
        <begin position="34"/>
        <end position="54"/>
    </location>
</feature>
<dbReference type="AlphaFoldDB" id="A0A833Y3F7"/>
<keyword evidence="1" id="KW-1133">Transmembrane helix</keyword>
<keyword evidence="1" id="KW-0812">Transmembrane</keyword>
<gene>
    <name evidence="2" type="ORF">F2P56_007123</name>
</gene>
<reference evidence="2" key="1">
    <citation type="submission" date="2015-10" db="EMBL/GenBank/DDBJ databases">
        <authorList>
            <person name="Martinez-Garcia P.J."/>
            <person name="Crepeau M.W."/>
            <person name="Puiu D."/>
            <person name="Gonzalez-Ibeas D."/>
            <person name="Whalen J."/>
            <person name="Stevens K."/>
            <person name="Paul R."/>
            <person name="Butterfield T."/>
            <person name="Britton M."/>
            <person name="Reagan R."/>
            <person name="Chakraborty S."/>
            <person name="Walawage S.L."/>
            <person name="Vasquez-Gross H.A."/>
            <person name="Cardeno C."/>
            <person name="Famula R."/>
            <person name="Pratt K."/>
            <person name="Kuruganti S."/>
            <person name="Aradhya M.K."/>
            <person name="Leslie C.A."/>
            <person name="Dandekar A.M."/>
            <person name="Salzberg S.L."/>
            <person name="Wegrzyn J.L."/>
            <person name="Langley C.H."/>
            <person name="Neale D.B."/>
        </authorList>
    </citation>
    <scope>NUCLEOTIDE SEQUENCE</scope>
    <source>
        <tissue evidence="2">Leaves</tissue>
    </source>
</reference>
<accession>A0A833Y3F7</accession>
<keyword evidence="1" id="KW-0472">Membrane</keyword>
<dbReference type="Gramene" id="Jr03_16220_p1">
    <property type="protein sequence ID" value="cds.Jr03_16220_p1"/>
    <property type="gene ID" value="Jr03_16220"/>
</dbReference>
<evidence type="ECO:0000313" key="3">
    <source>
        <dbReference type="Proteomes" id="UP000619265"/>
    </source>
</evidence>
<evidence type="ECO:0000256" key="1">
    <source>
        <dbReference type="SAM" id="Phobius"/>
    </source>
</evidence>
<name>A0A833Y3F7_JUGRE</name>
<organism evidence="2 3">
    <name type="scientific">Juglans regia</name>
    <name type="common">English walnut</name>
    <dbReference type="NCBI Taxonomy" id="51240"/>
    <lineage>
        <taxon>Eukaryota</taxon>
        <taxon>Viridiplantae</taxon>
        <taxon>Streptophyta</taxon>
        <taxon>Embryophyta</taxon>
        <taxon>Tracheophyta</taxon>
        <taxon>Spermatophyta</taxon>
        <taxon>Magnoliopsida</taxon>
        <taxon>eudicotyledons</taxon>
        <taxon>Gunneridae</taxon>
        <taxon>Pentapetalae</taxon>
        <taxon>rosids</taxon>
        <taxon>fabids</taxon>
        <taxon>Fagales</taxon>
        <taxon>Juglandaceae</taxon>
        <taxon>Juglans</taxon>
    </lineage>
</organism>
<reference evidence="2" key="2">
    <citation type="submission" date="2020-03" db="EMBL/GenBank/DDBJ databases">
        <title>Walnut 2.0.</title>
        <authorList>
            <person name="Marrano A."/>
            <person name="Britton M."/>
            <person name="Zimin A.V."/>
            <person name="Zaini P.A."/>
            <person name="Workman R."/>
            <person name="Puiu D."/>
            <person name="Bianco L."/>
            <person name="Allen B.J."/>
            <person name="Troggio M."/>
            <person name="Leslie C.A."/>
            <person name="Timp W."/>
            <person name="Dendekar A."/>
            <person name="Salzberg S.L."/>
            <person name="Neale D.B."/>
        </authorList>
    </citation>
    <scope>NUCLEOTIDE SEQUENCE</scope>
    <source>
        <tissue evidence="2">Leaves</tissue>
    </source>
</reference>
<dbReference type="EMBL" id="LIHL02000003">
    <property type="protein sequence ID" value="KAF5475309.1"/>
    <property type="molecule type" value="Genomic_DNA"/>
</dbReference>
<sequence>MIIRRSRELEAEYAMIFCSANMLIFPIKHIADEVVFLSVVVGLMMMSCLLGTNIQLASATVPQDEVAALQQIAETMGATDWKFNANTCQVETVMSDLPPSLSEKNVSCNCQFENNTCHIIHIELKRFSLPGVLSPELVRLRYLQHV</sequence>